<feature type="transmembrane region" description="Helical" evidence="1">
    <location>
        <begin position="35"/>
        <end position="54"/>
    </location>
</feature>
<dbReference type="RefSeq" id="WP_036399857.1">
    <property type="nucleotide sequence ID" value="NZ_CCBB010000002.1"/>
</dbReference>
<feature type="transmembrane region" description="Helical" evidence="1">
    <location>
        <begin position="260"/>
        <end position="293"/>
    </location>
</feature>
<feature type="transmembrane region" description="Helical" evidence="1">
    <location>
        <begin position="165"/>
        <end position="191"/>
    </location>
</feature>
<keyword evidence="1" id="KW-1133">Transmembrane helix</keyword>
<feature type="transmembrane region" description="Helical" evidence="1">
    <location>
        <begin position="101"/>
        <end position="121"/>
    </location>
</feature>
<dbReference type="OrthoDB" id="4750264at2"/>
<protein>
    <submittedName>
        <fullName evidence="2">Integral membrane protein</fullName>
    </submittedName>
</protein>
<organism evidence="2 3">
    <name type="scientific">Mycolicibacterium cosmeticum</name>
    <dbReference type="NCBI Taxonomy" id="258533"/>
    <lineage>
        <taxon>Bacteria</taxon>
        <taxon>Bacillati</taxon>
        <taxon>Actinomycetota</taxon>
        <taxon>Actinomycetes</taxon>
        <taxon>Mycobacteriales</taxon>
        <taxon>Mycobacteriaceae</taxon>
        <taxon>Mycolicibacterium</taxon>
    </lineage>
</organism>
<keyword evidence="3" id="KW-1185">Reference proteome</keyword>
<dbReference type="EMBL" id="CCBB010000002">
    <property type="protein sequence ID" value="CDO08759.1"/>
    <property type="molecule type" value="Genomic_DNA"/>
</dbReference>
<proteinExistence type="predicted"/>
<evidence type="ECO:0000313" key="3">
    <source>
        <dbReference type="Proteomes" id="UP000028870"/>
    </source>
</evidence>
<dbReference type="Proteomes" id="UP000028870">
    <property type="component" value="Unassembled WGS sequence"/>
</dbReference>
<feature type="transmembrane region" description="Helical" evidence="1">
    <location>
        <begin position="197"/>
        <end position="217"/>
    </location>
</feature>
<sequence length="379" mass="40436">MDLVEAHAWFLRRGLPTVLRPGVLARHLWQRSAPALAVLAVFMANSVAVVAITGKHTIDIDGSPTRNEWFILVLLVLVLPVAAAVGWAVSRIGSLRGRAAAAAAAVLVCVLGAVFGGPSAYVLADVLLVAGLIAATVALTACGIGSILGLALRSMLHNLSLVGGLLARALPVILLTVLVFFNTYVWLMAAYVPRSRLWLALLFLGGIAVAFVTSATVDRVRPTLMSATRPPKVDGALLGTPFHGLPAPAQRTRLSRLERINVVFVLVLSQVLQVLAVAVVTTLIFGVLGLILLTPRLLAEWTRNGASDGMILGMTLPIPQALIQTAMFLGAMTFMYISARAAGDSDYRTRFLDPLIEDLTLTLDARDRYRLYTRPGAGR</sequence>
<accession>W9ASK1</accession>
<dbReference type="eggNOG" id="ENOG502ZBG0">
    <property type="taxonomic scope" value="Bacteria"/>
</dbReference>
<reference evidence="2" key="1">
    <citation type="submission" date="2014-03" db="EMBL/GenBank/DDBJ databases">
        <title>Draft Genome Sequence of Mycobacterium cosmeticum DSM 44829.</title>
        <authorList>
            <person name="Croce O."/>
            <person name="Robert C."/>
            <person name="Raoult D."/>
            <person name="Drancourt M."/>
        </authorList>
    </citation>
    <scope>NUCLEOTIDE SEQUENCE [LARGE SCALE GENOMIC DNA]</scope>
    <source>
        <strain evidence="2">DSM 44829</strain>
    </source>
</reference>
<feature type="transmembrane region" description="Helical" evidence="1">
    <location>
        <begin position="127"/>
        <end position="153"/>
    </location>
</feature>
<gene>
    <name evidence="2" type="ORF">BN977_03579</name>
</gene>
<dbReference type="AlphaFoldDB" id="W9ASK1"/>
<keyword evidence="1" id="KW-0472">Membrane</keyword>
<keyword evidence="1" id="KW-0812">Transmembrane</keyword>
<name>W9ASK1_MYCCO</name>
<dbReference type="STRING" id="258533.BN977_03579"/>
<evidence type="ECO:0000313" key="2">
    <source>
        <dbReference type="EMBL" id="CDO08759.1"/>
    </source>
</evidence>
<evidence type="ECO:0000256" key="1">
    <source>
        <dbReference type="SAM" id="Phobius"/>
    </source>
</evidence>
<feature type="transmembrane region" description="Helical" evidence="1">
    <location>
        <begin position="69"/>
        <end position="89"/>
    </location>
</feature>
<reference evidence="2" key="2">
    <citation type="submission" date="2014-03" db="EMBL/GenBank/DDBJ databases">
        <authorList>
            <person name="Urmite Genomes"/>
        </authorList>
    </citation>
    <scope>NUCLEOTIDE SEQUENCE</scope>
    <source>
        <strain evidence="2">DSM 44829</strain>
    </source>
</reference>
<comment type="caution">
    <text evidence="2">The sequence shown here is derived from an EMBL/GenBank/DDBJ whole genome shotgun (WGS) entry which is preliminary data.</text>
</comment>